<dbReference type="RefSeq" id="XP_016259954.1">
    <property type="nucleotide sequence ID" value="XM_016409646.1"/>
</dbReference>
<name>A0A0D2D9D5_9EURO</name>
<evidence type="ECO:0000313" key="1">
    <source>
        <dbReference type="EMBL" id="KIW39738.1"/>
    </source>
</evidence>
<dbReference type="AlphaFoldDB" id="A0A0D2D9D5"/>
<keyword evidence="2" id="KW-1185">Reference proteome</keyword>
<protein>
    <submittedName>
        <fullName evidence="1">Uncharacterized protein</fullName>
    </submittedName>
</protein>
<dbReference type="EMBL" id="KN847339">
    <property type="protein sequence ID" value="KIW39738.1"/>
    <property type="molecule type" value="Genomic_DNA"/>
</dbReference>
<dbReference type="VEuPathDB" id="FungiDB:PV06_08327"/>
<organism evidence="1 2">
    <name type="scientific">Exophiala oligosperma</name>
    <dbReference type="NCBI Taxonomy" id="215243"/>
    <lineage>
        <taxon>Eukaryota</taxon>
        <taxon>Fungi</taxon>
        <taxon>Dikarya</taxon>
        <taxon>Ascomycota</taxon>
        <taxon>Pezizomycotina</taxon>
        <taxon>Eurotiomycetes</taxon>
        <taxon>Chaetothyriomycetidae</taxon>
        <taxon>Chaetothyriales</taxon>
        <taxon>Herpotrichiellaceae</taxon>
        <taxon>Exophiala</taxon>
    </lineage>
</organism>
<dbReference type="GeneID" id="27360401"/>
<sequence>MGMRLGSVWCLTMAARTGHMTPAKAPNPPRPSHSVKASEWSRCMLVLREARRHGELLEDSACYTSSGSLELEFPSNDCRSRATSLANRNWFRFHCSRCQFSTMPHHPQSWILSSACGHRGETGTVATSVDRS</sequence>
<gene>
    <name evidence="1" type="ORF">PV06_08327</name>
</gene>
<dbReference type="Proteomes" id="UP000053342">
    <property type="component" value="Unassembled WGS sequence"/>
</dbReference>
<proteinExistence type="predicted"/>
<reference evidence="1 2" key="1">
    <citation type="submission" date="2015-01" db="EMBL/GenBank/DDBJ databases">
        <title>The Genome Sequence of Exophiala oligosperma CBS72588.</title>
        <authorList>
            <consortium name="The Broad Institute Genomics Platform"/>
            <person name="Cuomo C."/>
            <person name="de Hoog S."/>
            <person name="Gorbushina A."/>
            <person name="Stielow B."/>
            <person name="Teixiera M."/>
            <person name="Abouelleil A."/>
            <person name="Chapman S.B."/>
            <person name="Priest M."/>
            <person name="Young S.K."/>
            <person name="Wortman J."/>
            <person name="Nusbaum C."/>
            <person name="Birren B."/>
        </authorList>
    </citation>
    <scope>NUCLEOTIDE SEQUENCE [LARGE SCALE GENOMIC DNA]</scope>
    <source>
        <strain evidence="1 2">CBS 72588</strain>
    </source>
</reference>
<accession>A0A0D2D9D5</accession>
<dbReference type="HOGENOM" id="CLU_1917078_0_0_1"/>
<evidence type="ECO:0000313" key="2">
    <source>
        <dbReference type="Proteomes" id="UP000053342"/>
    </source>
</evidence>